<comment type="caution">
    <text evidence="2">The sequence shown here is derived from an EMBL/GenBank/DDBJ whole genome shotgun (WGS) entry which is preliminary data.</text>
</comment>
<evidence type="ECO:0000256" key="1">
    <source>
        <dbReference type="SAM" id="MobiDB-lite"/>
    </source>
</evidence>
<dbReference type="Proteomes" id="UP000765509">
    <property type="component" value="Unassembled WGS sequence"/>
</dbReference>
<reference evidence="2" key="1">
    <citation type="submission" date="2021-03" db="EMBL/GenBank/DDBJ databases">
        <title>Draft genome sequence of rust myrtle Austropuccinia psidii MF-1, a brazilian biotype.</title>
        <authorList>
            <person name="Quecine M.C."/>
            <person name="Pachon D.M.R."/>
            <person name="Bonatelli M.L."/>
            <person name="Correr F.H."/>
            <person name="Franceschini L.M."/>
            <person name="Leite T.F."/>
            <person name="Margarido G.R.A."/>
            <person name="Almeida C.A."/>
            <person name="Ferrarezi J.A."/>
            <person name="Labate C.A."/>
        </authorList>
    </citation>
    <scope>NUCLEOTIDE SEQUENCE</scope>
    <source>
        <strain evidence="2">MF-1</strain>
    </source>
</reference>
<name>A0A9Q3EMA3_9BASI</name>
<dbReference type="AlphaFoldDB" id="A0A9Q3EMA3"/>
<organism evidence="2 3">
    <name type="scientific">Austropuccinia psidii MF-1</name>
    <dbReference type="NCBI Taxonomy" id="1389203"/>
    <lineage>
        <taxon>Eukaryota</taxon>
        <taxon>Fungi</taxon>
        <taxon>Dikarya</taxon>
        <taxon>Basidiomycota</taxon>
        <taxon>Pucciniomycotina</taxon>
        <taxon>Pucciniomycetes</taxon>
        <taxon>Pucciniales</taxon>
        <taxon>Sphaerophragmiaceae</taxon>
        <taxon>Austropuccinia</taxon>
    </lineage>
</organism>
<keyword evidence="3" id="KW-1185">Reference proteome</keyword>
<proteinExistence type="predicted"/>
<feature type="region of interest" description="Disordered" evidence="1">
    <location>
        <begin position="79"/>
        <end position="107"/>
    </location>
</feature>
<protein>
    <submittedName>
        <fullName evidence="2">Uncharacterized protein</fullName>
    </submittedName>
</protein>
<dbReference type="EMBL" id="AVOT02030947">
    <property type="protein sequence ID" value="MBW0524298.1"/>
    <property type="molecule type" value="Genomic_DNA"/>
</dbReference>
<sequence>MLGAGSQQSQDRHPISDMLSGDGIACSFNIQQLKSLQRMLPENHSEFGILTGVVDENFSVLLVNRKFCIAEASNMLTGIFKGGDRQPRQPYDSGNERKPKTPEVELL</sequence>
<accession>A0A9Q3EMA3</accession>
<feature type="compositionally biased region" description="Basic and acidic residues" evidence="1">
    <location>
        <begin position="94"/>
        <end position="107"/>
    </location>
</feature>
<evidence type="ECO:0000313" key="3">
    <source>
        <dbReference type="Proteomes" id="UP000765509"/>
    </source>
</evidence>
<evidence type="ECO:0000313" key="2">
    <source>
        <dbReference type="EMBL" id="MBW0524298.1"/>
    </source>
</evidence>
<gene>
    <name evidence="2" type="ORF">O181_064013</name>
</gene>